<dbReference type="PANTHER" id="PTHR32092">
    <property type="entry name" value="6-PHOSPHO-BETA-GLUCOSIDASE-RELATED"/>
    <property type="match status" value="1"/>
</dbReference>
<dbReference type="RefSeq" id="WP_253765702.1">
    <property type="nucleotide sequence ID" value="NZ_BAAAVE010000016.1"/>
</dbReference>
<evidence type="ECO:0000313" key="2">
    <source>
        <dbReference type="EMBL" id="MCP2344699.1"/>
    </source>
</evidence>
<dbReference type="Pfam" id="PF02056">
    <property type="entry name" value="Glyco_hydro_4"/>
    <property type="match status" value="1"/>
</dbReference>
<dbReference type="InterPro" id="IPR036291">
    <property type="entry name" value="NAD(P)-bd_dom_sf"/>
</dbReference>
<name>A0ABT1JSH0_9ACTN</name>
<dbReference type="Gene3D" id="3.90.1820.10">
    <property type="entry name" value="AglA-like glucosidase"/>
    <property type="match status" value="1"/>
</dbReference>
<proteinExistence type="predicted"/>
<accession>A0ABT1JSH0</accession>
<evidence type="ECO:0000256" key="1">
    <source>
        <dbReference type="ARBA" id="ARBA00023027"/>
    </source>
</evidence>
<dbReference type="Proteomes" id="UP001320766">
    <property type="component" value="Unassembled WGS sequence"/>
</dbReference>
<dbReference type="InterPro" id="IPR053715">
    <property type="entry name" value="GH4_Enzyme_sf"/>
</dbReference>
<sequence length="80" mass="8630">MARIVLVGAGSITFAKNLLSDLLTFPELSDSTIVLHDIDQARLDTAEAMARWMVAELGIGARIEAHAERRAAVAEGIRRG</sequence>
<gene>
    <name evidence="2" type="ORF">HD595_000821</name>
</gene>
<dbReference type="EMBL" id="JAMZEC010000001">
    <property type="protein sequence ID" value="MCP2344699.1"/>
    <property type="molecule type" value="Genomic_DNA"/>
</dbReference>
<comment type="caution">
    <text evidence="2">The sequence shown here is derived from an EMBL/GenBank/DDBJ whole genome shotgun (WGS) entry which is preliminary data.</text>
</comment>
<reference evidence="2 3" key="1">
    <citation type="submission" date="2022-06" db="EMBL/GenBank/DDBJ databases">
        <title>Sequencing the genomes of 1000 actinobacteria strains.</title>
        <authorList>
            <person name="Klenk H.-P."/>
        </authorList>
    </citation>
    <scope>NUCLEOTIDE SEQUENCE [LARGE SCALE GENOMIC DNA]</scope>
    <source>
        <strain evidence="2 3">DSM 44170</strain>
    </source>
</reference>
<protein>
    <submittedName>
        <fullName evidence="2">Alpha-galactosidase/6-phospho-beta-glucosidase family protein</fullName>
    </submittedName>
</protein>
<organism evidence="2 3">
    <name type="scientific">Nonomuraea roseoviolacea subsp. carminata</name>
    <dbReference type="NCBI Taxonomy" id="160689"/>
    <lineage>
        <taxon>Bacteria</taxon>
        <taxon>Bacillati</taxon>
        <taxon>Actinomycetota</taxon>
        <taxon>Actinomycetes</taxon>
        <taxon>Streptosporangiales</taxon>
        <taxon>Streptosporangiaceae</taxon>
        <taxon>Nonomuraea</taxon>
    </lineage>
</organism>
<dbReference type="PANTHER" id="PTHR32092:SF6">
    <property type="entry name" value="ALPHA-GALACTOSIDASE"/>
    <property type="match status" value="1"/>
</dbReference>
<dbReference type="SUPFAM" id="SSF51735">
    <property type="entry name" value="NAD(P)-binding Rossmann-fold domains"/>
    <property type="match status" value="1"/>
</dbReference>
<keyword evidence="3" id="KW-1185">Reference proteome</keyword>
<dbReference type="InterPro" id="IPR001088">
    <property type="entry name" value="Glyco_hydro_4"/>
</dbReference>
<keyword evidence="1" id="KW-0520">NAD</keyword>
<evidence type="ECO:0000313" key="3">
    <source>
        <dbReference type="Proteomes" id="UP001320766"/>
    </source>
</evidence>